<reference evidence="8" key="3">
    <citation type="submission" date="2025-09" db="UniProtKB">
        <authorList>
            <consortium name="Ensembl"/>
        </authorList>
    </citation>
    <scope>IDENTIFICATION</scope>
</reference>
<dbReference type="AlphaFoldDB" id="H2V4Y7"/>
<evidence type="ECO:0000313" key="9">
    <source>
        <dbReference type="Proteomes" id="UP000005226"/>
    </source>
</evidence>
<evidence type="ECO:0000256" key="2">
    <source>
        <dbReference type="ARBA" id="ARBA00022540"/>
    </source>
</evidence>
<evidence type="ECO:0000256" key="3">
    <source>
        <dbReference type="ARBA" id="ARBA00022917"/>
    </source>
</evidence>
<protein>
    <recommendedName>
        <fullName evidence="6">Eukaryotic translation initiation factor 3 subunit J</fullName>
        <shortName evidence="6">eIF3j</shortName>
    </recommendedName>
    <alternativeName>
        <fullName evidence="6">Eukaryotic translation initiation factor 3 subunit 1</fullName>
    </alternativeName>
    <alternativeName>
        <fullName evidence="6">eIF-3-alpha</fullName>
    </alternativeName>
    <alternativeName>
        <fullName evidence="6">eIF3 p35</fullName>
    </alternativeName>
</protein>
<dbReference type="GeneID" id="101068761"/>
<dbReference type="InterPro" id="IPR013906">
    <property type="entry name" value="eIF3j"/>
</dbReference>
<feature type="compositionally biased region" description="Basic and acidic residues" evidence="7">
    <location>
        <begin position="9"/>
        <end position="24"/>
    </location>
</feature>
<organism evidence="8 9">
    <name type="scientific">Takifugu rubripes</name>
    <name type="common">Japanese pufferfish</name>
    <name type="synonym">Fugu rubripes</name>
    <dbReference type="NCBI Taxonomy" id="31033"/>
    <lineage>
        <taxon>Eukaryota</taxon>
        <taxon>Metazoa</taxon>
        <taxon>Chordata</taxon>
        <taxon>Craniata</taxon>
        <taxon>Vertebrata</taxon>
        <taxon>Euteleostomi</taxon>
        <taxon>Actinopterygii</taxon>
        <taxon>Neopterygii</taxon>
        <taxon>Teleostei</taxon>
        <taxon>Neoteleostei</taxon>
        <taxon>Acanthomorphata</taxon>
        <taxon>Eupercaria</taxon>
        <taxon>Tetraodontiformes</taxon>
        <taxon>Tetradontoidea</taxon>
        <taxon>Tetraodontidae</taxon>
        <taxon>Takifugu</taxon>
    </lineage>
</organism>
<dbReference type="PANTHER" id="PTHR21681">
    <property type="entry name" value="EUKARYOTIC TRANSLATION INITIATION FACTOR 3 SUBUNIT J"/>
    <property type="match status" value="1"/>
</dbReference>
<evidence type="ECO:0000256" key="6">
    <source>
        <dbReference type="HAMAP-Rule" id="MF_03009"/>
    </source>
</evidence>
<dbReference type="Gene3D" id="1.10.246.60">
    <property type="entry name" value="Eukaryotic translation initiation factor 3 like domains"/>
    <property type="match status" value="1"/>
</dbReference>
<gene>
    <name evidence="8" type="primary">eif3jb</name>
    <name evidence="6" type="synonym">EIF3J</name>
    <name evidence="6" type="synonym">EIF3S1</name>
</gene>
<evidence type="ECO:0000256" key="7">
    <source>
        <dbReference type="SAM" id="MobiDB-lite"/>
    </source>
</evidence>
<dbReference type="FunCoup" id="H2V4Y7">
    <property type="interactions" value="1510"/>
</dbReference>
<dbReference type="Pfam" id="PF08597">
    <property type="entry name" value="eIF3_subunit"/>
    <property type="match status" value="1"/>
</dbReference>
<dbReference type="GO" id="GO:0001732">
    <property type="term" value="P:formation of cytoplasmic translation initiation complex"/>
    <property type="evidence" value="ECO:0007669"/>
    <property type="project" value="UniProtKB-UniRule"/>
</dbReference>
<evidence type="ECO:0000256" key="1">
    <source>
        <dbReference type="ARBA" id="ARBA00022490"/>
    </source>
</evidence>
<dbReference type="GO" id="GO:0016282">
    <property type="term" value="C:eukaryotic 43S preinitiation complex"/>
    <property type="evidence" value="ECO:0007669"/>
    <property type="project" value="UniProtKB-UniRule"/>
</dbReference>
<evidence type="ECO:0000313" key="8">
    <source>
        <dbReference type="Ensembl" id="ENSTRUP00000044271.3"/>
    </source>
</evidence>
<sequence>MADWDADTYEPKEPLKKATTMDKWEGEDEDEDIKDNWDDEDEDEEKKAEVTKTEPKVSEKKKLMEKIKEKEERLKKKQEELKKNLEDELQEEELSLEEQLAEKLRVKKLQEESDLELTKDAFGVGGTSNTVTGIDAMCPSSKEEFNEFERLLKEKFCQFEKSVHYSNFLESLFRELCISLEVDDLKKVSNSLSVLLSEKQKQEKQNKGKKKKKAVLAGGLKAQMKDDLDYAAFDGGYAQDYEDFM</sequence>
<dbReference type="GO" id="GO:0005852">
    <property type="term" value="C:eukaryotic translation initiation factor 3 complex"/>
    <property type="evidence" value="ECO:0007669"/>
    <property type="project" value="UniProtKB-UniRule"/>
</dbReference>
<dbReference type="GeneTree" id="ENSGT00390000018400"/>
<feature type="compositionally biased region" description="Acidic residues" evidence="7">
    <location>
        <begin position="25"/>
        <end position="44"/>
    </location>
</feature>
<dbReference type="Proteomes" id="UP000005226">
    <property type="component" value="Chromosome 13"/>
</dbReference>
<dbReference type="GO" id="GO:0033290">
    <property type="term" value="C:eukaryotic 48S preinitiation complex"/>
    <property type="evidence" value="ECO:0007669"/>
    <property type="project" value="UniProtKB-UniRule"/>
</dbReference>
<dbReference type="InterPro" id="IPR023194">
    <property type="entry name" value="eIF3-like_dom_sf"/>
</dbReference>
<evidence type="ECO:0000256" key="4">
    <source>
        <dbReference type="ARBA" id="ARBA00023054"/>
    </source>
</evidence>
<feature type="compositionally biased region" description="Basic and acidic residues" evidence="7">
    <location>
        <begin position="45"/>
        <end position="60"/>
    </location>
</feature>
<keyword evidence="3 6" id="KW-0648">Protein biosynthesis</keyword>
<dbReference type="RefSeq" id="XP_029702446.1">
    <property type="nucleotide sequence ID" value="XM_029846586.1"/>
</dbReference>
<reference evidence="8" key="2">
    <citation type="submission" date="2025-08" db="UniProtKB">
        <authorList>
            <consortium name="Ensembl"/>
        </authorList>
    </citation>
    <scope>IDENTIFICATION</scope>
</reference>
<dbReference type="InParanoid" id="H2V4Y7"/>
<dbReference type="GO" id="GO:0003743">
    <property type="term" value="F:translation initiation factor activity"/>
    <property type="evidence" value="ECO:0007669"/>
    <property type="project" value="UniProtKB-UniRule"/>
</dbReference>
<proteinExistence type="inferred from homology"/>
<comment type="function">
    <text evidence="6">Component of the eukaryotic translation initiation factor 3 (eIF-3) complex, which is involved in protein synthesis of a specialized repertoire of mRNAs and, together with other initiation factors, stimulates binding of mRNA and methionyl-tRNAi to the 40S ribosome. The eIF-3 complex specifically targets and initiates translation of a subset of mRNAs involved in cell proliferation.</text>
</comment>
<feature type="region of interest" description="Disordered" evidence="7">
    <location>
        <begin position="1"/>
        <end position="60"/>
    </location>
</feature>
<keyword evidence="2 6" id="KW-0396">Initiation factor</keyword>
<dbReference type="STRING" id="31033.ENSTRUP00000044271"/>
<reference evidence="8 9" key="1">
    <citation type="journal article" date="2011" name="Genome Biol. Evol.">
        <title>Integration of the genetic map and genome assembly of fugu facilitates insights into distinct features of genome evolution in teleosts and mammals.</title>
        <authorList>
            <person name="Kai W."/>
            <person name="Kikuchi K."/>
            <person name="Tohari S."/>
            <person name="Chew A.K."/>
            <person name="Tay A."/>
            <person name="Fujiwara A."/>
            <person name="Hosoya S."/>
            <person name="Suetake H."/>
            <person name="Naruse K."/>
            <person name="Brenner S."/>
            <person name="Suzuki Y."/>
            <person name="Venkatesh B."/>
        </authorList>
    </citation>
    <scope>NUCLEOTIDE SEQUENCE [LARGE SCALE GENOMIC DNA]</scope>
</reference>
<dbReference type="FunFam" id="1.10.246.60:FF:000001">
    <property type="entry name" value="Eukaryotic translation initiation factor 3 subunit J"/>
    <property type="match status" value="1"/>
</dbReference>
<comment type="similarity">
    <text evidence="6">Belongs to the eIF-3 subunit J family.</text>
</comment>
<dbReference type="OMA" id="KPHYALW"/>
<dbReference type="HAMAP" id="MF_03009">
    <property type="entry name" value="eIF3j"/>
    <property type="match status" value="1"/>
</dbReference>
<keyword evidence="1 6" id="KW-0963">Cytoplasm</keyword>
<dbReference type="Ensembl" id="ENSTRUT00000044419.3">
    <property type="protein sequence ID" value="ENSTRUP00000044271.3"/>
    <property type="gene ID" value="ENSTRUG00000017281.3"/>
</dbReference>
<name>H2V4Y7_TAKRU</name>
<keyword evidence="4" id="KW-0175">Coiled coil</keyword>
<dbReference type="OrthoDB" id="20381at2759"/>
<evidence type="ECO:0000256" key="5">
    <source>
        <dbReference type="ARBA" id="ARBA00065260"/>
    </source>
</evidence>
<comment type="subcellular location">
    <subcellularLocation>
        <location evidence="6">Cytoplasm</location>
    </subcellularLocation>
</comment>
<keyword evidence="9" id="KW-1185">Reference proteome</keyword>
<accession>H2V4Y7</accession>
<dbReference type="PANTHER" id="PTHR21681:SF0">
    <property type="entry name" value="EUKARYOTIC TRANSLATION INITIATION FACTOR 3 SUBUNIT J"/>
    <property type="match status" value="1"/>
</dbReference>
<comment type="subunit">
    <text evidence="5">Component of the eukaryotic translation initiation factor 3 (eIF-3) complex, which is composed of 13 subunits: EIF3A, EIF3B, EIF3C, EIF3D, EIF3E, EIF3F, EIF3G, EIF3H, EIF3I, EIF3J, EIF3K, EIF3L and EIF3M. The eIF-3 complex appears to include 3 stable modules: module A is composed of EIF3A, EIF3B, EIF3G and EIF3I; module B is composed of EIF3F, EIF3H, and EIF3M; and module C is composed of EIF3C, EIF3D, EIF3E, EIF3K and EIF3L. EIF3C of module C binds EIF3B of module A and EIF3H of module B, thereby linking the three modules. EIF3J is a labile subunit that binds to the eIF-3 complex via EIF3B. The eIF-3 complex interacts with RPS6KB1 under conditions of nutrient depletion. Mitogenic stimulation leads to binding and activation of a complex composed of MTOR and RPTOR, leading to phosphorylation and release of RPS6KB1 and binding of EIF4B to eIF-3.</text>
</comment>